<feature type="compositionally biased region" description="Polar residues" evidence="1">
    <location>
        <begin position="366"/>
        <end position="377"/>
    </location>
</feature>
<dbReference type="AlphaFoldDB" id="A0A8H5BU32"/>
<evidence type="ECO:0000313" key="5">
    <source>
        <dbReference type="Proteomes" id="UP000567179"/>
    </source>
</evidence>
<evidence type="ECO:0000313" key="4">
    <source>
        <dbReference type="EMBL" id="KAF5329567.1"/>
    </source>
</evidence>
<feature type="transmembrane region" description="Helical" evidence="2">
    <location>
        <begin position="288"/>
        <end position="305"/>
    </location>
</feature>
<feature type="transmembrane region" description="Helical" evidence="2">
    <location>
        <begin position="223"/>
        <end position="245"/>
    </location>
</feature>
<gene>
    <name evidence="4" type="ORF">D9619_009344</name>
</gene>
<accession>A0A8H5BU32</accession>
<keyword evidence="5" id="KW-1185">Reference proteome</keyword>
<name>A0A8H5BU32_9AGAR</name>
<evidence type="ECO:0000256" key="1">
    <source>
        <dbReference type="SAM" id="MobiDB-lite"/>
    </source>
</evidence>
<sequence>MMRTSDRNPSHFYLTTFTSFSTCPGSVAFLFCDKGWQLIGYWEMPLPTMITPTPSTYATLATSDDNPFAHLALVPAHEARERITCSYALIGSLSVFVWDILCHLQDDYQILSKHRITLPTFVYFFSRLFTLLYLTGNTVTQTIPVGHCSIAIRVVTLPVVVAVPASEFLLFLHVRAIYATERIVVWFFTLLWLSTLVNAALSAASISGMNIGPSSYCTAATTAYATISMVIPLVNDTLLFIALVARIMGTSTQHWNTTYILKDRFKTALFGASIPRLAKNLLQNGQQYFLATVIVNLAALILYHAGGGNPSLGYLTVMLMNLMASRLYRKTKLTRYEELNVSSLPPSRPILFAQSSSRTEEPTVLDSVSGTMASTAHSIEGSYNPDRP</sequence>
<keyword evidence="2" id="KW-1133">Transmembrane helix</keyword>
<reference evidence="4 5" key="1">
    <citation type="journal article" date="2020" name="ISME J.">
        <title>Uncovering the hidden diversity of litter-decomposition mechanisms in mushroom-forming fungi.</title>
        <authorList>
            <person name="Floudas D."/>
            <person name="Bentzer J."/>
            <person name="Ahren D."/>
            <person name="Johansson T."/>
            <person name="Persson P."/>
            <person name="Tunlid A."/>
        </authorList>
    </citation>
    <scope>NUCLEOTIDE SEQUENCE [LARGE SCALE GENOMIC DNA]</scope>
    <source>
        <strain evidence="4 5">CBS 101986</strain>
    </source>
</reference>
<dbReference type="EMBL" id="JAACJJ010000002">
    <property type="protein sequence ID" value="KAF5329567.1"/>
    <property type="molecule type" value="Genomic_DNA"/>
</dbReference>
<comment type="caution">
    <text evidence="4">The sequence shown here is derived from an EMBL/GenBank/DDBJ whole genome shotgun (WGS) entry which is preliminary data.</text>
</comment>
<keyword evidence="2" id="KW-0812">Transmembrane</keyword>
<dbReference type="OrthoDB" id="3038990at2759"/>
<feature type="region of interest" description="Disordered" evidence="1">
    <location>
        <begin position="355"/>
        <end position="388"/>
    </location>
</feature>
<dbReference type="InterPro" id="IPR045340">
    <property type="entry name" value="DUF6533"/>
</dbReference>
<keyword evidence="2" id="KW-0472">Membrane</keyword>
<feature type="transmembrane region" description="Helical" evidence="2">
    <location>
        <begin position="116"/>
        <end position="135"/>
    </location>
</feature>
<feature type="domain" description="DUF6533" evidence="3">
    <location>
        <begin position="87"/>
        <end position="132"/>
    </location>
</feature>
<proteinExistence type="predicted"/>
<feature type="transmembrane region" description="Helical" evidence="2">
    <location>
        <begin position="12"/>
        <end position="31"/>
    </location>
</feature>
<protein>
    <recommendedName>
        <fullName evidence="3">DUF6533 domain-containing protein</fullName>
    </recommendedName>
</protein>
<evidence type="ECO:0000256" key="2">
    <source>
        <dbReference type="SAM" id="Phobius"/>
    </source>
</evidence>
<feature type="transmembrane region" description="Helical" evidence="2">
    <location>
        <begin position="150"/>
        <end position="171"/>
    </location>
</feature>
<dbReference type="Proteomes" id="UP000567179">
    <property type="component" value="Unassembled WGS sequence"/>
</dbReference>
<organism evidence="4 5">
    <name type="scientific">Psilocybe cf. subviscida</name>
    <dbReference type="NCBI Taxonomy" id="2480587"/>
    <lineage>
        <taxon>Eukaryota</taxon>
        <taxon>Fungi</taxon>
        <taxon>Dikarya</taxon>
        <taxon>Basidiomycota</taxon>
        <taxon>Agaricomycotina</taxon>
        <taxon>Agaricomycetes</taxon>
        <taxon>Agaricomycetidae</taxon>
        <taxon>Agaricales</taxon>
        <taxon>Agaricineae</taxon>
        <taxon>Strophariaceae</taxon>
        <taxon>Psilocybe</taxon>
    </lineage>
</organism>
<feature type="transmembrane region" description="Helical" evidence="2">
    <location>
        <begin position="183"/>
        <end position="203"/>
    </location>
</feature>
<dbReference type="Pfam" id="PF20151">
    <property type="entry name" value="DUF6533"/>
    <property type="match status" value="1"/>
</dbReference>
<feature type="transmembrane region" description="Helical" evidence="2">
    <location>
        <begin position="311"/>
        <end position="328"/>
    </location>
</feature>
<evidence type="ECO:0000259" key="3">
    <source>
        <dbReference type="Pfam" id="PF20151"/>
    </source>
</evidence>